<accession>A0A918P522</accession>
<dbReference type="InterPro" id="IPR052546">
    <property type="entry name" value="Transposase_8_domain"/>
</dbReference>
<protein>
    <submittedName>
        <fullName evidence="2">Transposase</fullName>
    </submittedName>
</protein>
<keyword evidence="1" id="KW-0175">Coiled coil</keyword>
<reference evidence="2" key="1">
    <citation type="journal article" date="2014" name="Int. J. Syst. Evol. Microbiol.">
        <title>Complete genome sequence of Corynebacterium casei LMG S-19264T (=DSM 44701T), isolated from a smear-ripened cheese.</title>
        <authorList>
            <consortium name="US DOE Joint Genome Institute (JGI-PGF)"/>
            <person name="Walter F."/>
            <person name="Albersmeier A."/>
            <person name="Kalinowski J."/>
            <person name="Ruckert C."/>
        </authorList>
    </citation>
    <scope>NUCLEOTIDE SEQUENCE</scope>
    <source>
        <strain evidence="2">KCTC 32182</strain>
    </source>
</reference>
<dbReference type="Proteomes" id="UP000645257">
    <property type="component" value="Unassembled WGS sequence"/>
</dbReference>
<dbReference type="PANTHER" id="PTHR33609">
    <property type="entry name" value="LOW CALCIUM RESPONSE LOCUS PROTEIN S"/>
    <property type="match status" value="1"/>
</dbReference>
<evidence type="ECO:0000256" key="1">
    <source>
        <dbReference type="SAM" id="Coils"/>
    </source>
</evidence>
<reference evidence="2" key="2">
    <citation type="submission" date="2020-09" db="EMBL/GenBank/DDBJ databases">
        <authorList>
            <person name="Sun Q."/>
            <person name="Kim S."/>
        </authorList>
    </citation>
    <scope>NUCLEOTIDE SEQUENCE</scope>
    <source>
        <strain evidence="2">KCTC 32182</strain>
    </source>
</reference>
<dbReference type="EMBL" id="BMYX01000014">
    <property type="protein sequence ID" value="GGY20432.1"/>
    <property type="molecule type" value="Genomic_DNA"/>
</dbReference>
<dbReference type="PANTHER" id="PTHR33609:SF1">
    <property type="entry name" value="TRANSPOSASE"/>
    <property type="match status" value="1"/>
</dbReference>
<dbReference type="Gene3D" id="1.10.10.60">
    <property type="entry name" value="Homeodomain-like"/>
    <property type="match status" value="1"/>
</dbReference>
<proteinExistence type="predicted"/>
<comment type="caution">
    <text evidence="2">The sequence shown here is derived from an EMBL/GenBank/DDBJ whole genome shotgun (WGS) entry which is preliminary data.</text>
</comment>
<dbReference type="InterPro" id="IPR009057">
    <property type="entry name" value="Homeodomain-like_sf"/>
</dbReference>
<dbReference type="GO" id="GO:0003677">
    <property type="term" value="F:DNA binding"/>
    <property type="evidence" value="ECO:0007669"/>
    <property type="project" value="InterPro"/>
</dbReference>
<dbReference type="Pfam" id="PF01527">
    <property type="entry name" value="HTH_Tnp_1"/>
    <property type="match status" value="1"/>
</dbReference>
<name>A0A918P522_9NEIS</name>
<organism evidence="2 3">
    <name type="scientific">Paludibacterium paludis</name>
    <dbReference type="NCBI Taxonomy" id="1225769"/>
    <lineage>
        <taxon>Bacteria</taxon>
        <taxon>Pseudomonadati</taxon>
        <taxon>Pseudomonadota</taxon>
        <taxon>Betaproteobacteria</taxon>
        <taxon>Neisseriales</taxon>
        <taxon>Chromobacteriaceae</taxon>
        <taxon>Paludibacterium</taxon>
    </lineage>
</organism>
<evidence type="ECO:0000313" key="2">
    <source>
        <dbReference type="EMBL" id="GGY20432.1"/>
    </source>
</evidence>
<dbReference type="GO" id="GO:0004803">
    <property type="term" value="F:transposase activity"/>
    <property type="evidence" value="ECO:0007669"/>
    <property type="project" value="InterPro"/>
</dbReference>
<dbReference type="GO" id="GO:0006313">
    <property type="term" value="P:DNA transposition"/>
    <property type="evidence" value="ECO:0007669"/>
    <property type="project" value="InterPro"/>
</dbReference>
<dbReference type="NCBIfam" id="NF047593">
    <property type="entry name" value="IS66_ISAeme5_TnpA"/>
    <property type="match status" value="1"/>
</dbReference>
<dbReference type="SUPFAM" id="SSF46689">
    <property type="entry name" value="Homeodomain-like"/>
    <property type="match status" value="1"/>
</dbReference>
<evidence type="ECO:0000313" key="3">
    <source>
        <dbReference type="Proteomes" id="UP000645257"/>
    </source>
</evidence>
<keyword evidence="3" id="KW-1185">Reference proteome</keyword>
<sequence>MRKSRFTEEQIIAILKEAEAGLSATELCRKHGISDATFYKWRAKFGGMEVSEARRLKQLEDENNRLKRLVAEQALDIQMLKEVVSKN</sequence>
<gene>
    <name evidence="2" type="ORF">GCM10011289_25040</name>
</gene>
<feature type="coiled-coil region" evidence="1">
    <location>
        <begin position="49"/>
        <end position="76"/>
    </location>
</feature>
<dbReference type="AlphaFoldDB" id="A0A918P522"/>
<dbReference type="InterPro" id="IPR002514">
    <property type="entry name" value="Transposase_8"/>
</dbReference>